<dbReference type="InterPro" id="IPR021958">
    <property type="entry name" value="DUF3575"/>
</dbReference>
<protein>
    <recommendedName>
        <fullName evidence="4">DUF3575 domain-containing protein</fullName>
    </recommendedName>
</protein>
<accession>A0A6N2ZU54</accession>
<feature type="signal peptide" evidence="2">
    <location>
        <begin position="1"/>
        <end position="25"/>
    </location>
</feature>
<keyword evidence="2" id="KW-0732">Signal</keyword>
<evidence type="ECO:0000256" key="1">
    <source>
        <dbReference type="SAM" id="MobiDB-lite"/>
    </source>
</evidence>
<organism evidence="3">
    <name type="scientific">Paraprevotella clara</name>
    <dbReference type="NCBI Taxonomy" id="454154"/>
    <lineage>
        <taxon>Bacteria</taxon>
        <taxon>Pseudomonadati</taxon>
        <taxon>Bacteroidota</taxon>
        <taxon>Bacteroidia</taxon>
        <taxon>Bacteroidales</taxon>
        <taxon>Prevotellaceae</taxon>
        <taxon>Paraprevotella</taxon>
    </lineage>
</organism>
<name>A0A6N2ZU54_9BACT</name>
<proteinExistence type="predicted"/>
<evidence type="ECO:0008006" key="4">
    <source>
        <dbReference type="Google" id="ProtNLM"/>
    </source>
</evidence>
<dbReference type="PROSITE" id="PS51257">
    <property type="entry name" value="PROKAR_LIPOPROTEIN"/>
    <property type="match status" value="1"/>
</dbReference>
<reference evidence="3" key="1">
    <citation type="submission" date="2019-11" db="EMBL/GenBank/DDBJ databases">
        <authorList>
            <person name="Feng L."/>
        </authorList>
    </citation>
    <scope>NUCLEOTIDE SEQUENCE</scope>
    <source>
        <strain evidence="3">PclaraLFYP37</strain>
    </source>
</reference>
<feature type="region of interest" description="Disordered" evidence="1">
    <location>
        <begin position="145"/>
        <end position="172"/>
    </location>
</feature>
<evidence type="ECO:0000313" key="3">
    <source>
        <dbReference type="EMBL" id="VYT83045.1"/>
    </source>
</evidence>
<evidence type="ECO:0000256" key="2">
    <source>
        <dbReference type="SAM" id="SignalP"/>
    </source>
</evidence>
<dbReference type="AlphaFoldDB" id="A0A6N2ZU54"/>
<feature type="chain" id="PRO_5027104173" description="DUF3575 domain-containing protein" evidence="2">
    <location>
        <begin position="26"/>
        <end position="357"/>
    </location>
</feature>
<dbReference type="EMBL" id="CACRUT010000006">
    <property type="protein sequence ID" value="VYT83045.1"/>
    <property type="molecule type" value="Genomic_DNA"/>
</dbReference>
<sequence length="357" mass="40943">MRNTKQKTITAFILIFLSCIQPVTAQEKTDTAYLFRFVPEKDMFYVPWHDNDKELARLYKCVEQYKTEILDGKLPLWVDGYCNSMQDNKENLNMAFIRANRVKSELITRKGLTERCFITHNHASDGDFVTVRLVVPITAVPTIKEQEEQNTDTVTRQPEEQTTASVQDTVTTSPNLQGKQERYIPETLQKTGKEYALSLRANLLRWATLTPDLGIEWRICPSWSIMVNGSWTSWSWNGKDRRYALWEVAPEVRHYIGKRKRGYIGAMFKTGEFNYKLSDTGKQGDLTGGGITGGYQLRLNDALSMDFSLGIGYLNADYEKYKVIDGVRVRQGKESKDWWGPVNAGVTLVWKIGASRF</sequence>
<dbReference type="RefSeq" id="WP_412441896.1">
    <property type="nucleotide sequence ID" value="NZ_CACRUT010000006.1"/>
</dbReference>
<gene>
    <name evidence="3" type="ORF">PCLFYP37_01235</name>
</gene>
<dbReference type="Pfam" id="PF12099">
    <property type="entry name" value="DUF3575"/>
    <property type="match status" value="1"/>
</dbReference>
<feature type="compositionally biased region" description="Polar residues" evidence="1">
    <location>
        <begin position="151"/>
        <end position="172"/>
    </location>
</feature>